<dbReference type="SUPFAM" id="SSF53597">
    <property type="entry name" value="Dihydrofolate reductase-like"/>
    <property type="match status" value="1"/>
</dbReference>
<protein>
    <recommendedName>
        <fullName evidence="9">Riboflavin biosynthesis protein RibD</fullName>
    </recommendedName>
    <domain>
        <recommendedName>
            <fullName evidence="9">Diaminohydroxyphosphoribosylaminopyrimidine deaminase</fullName>
            <shortName evidence="9">DRAP deaminase</shortName>
            <ecNumber evidence="9">3.5.4.26</ecNumber>
        </recommendedName>
        <alternativeName>
            <fullName evidence="9">Riboflavin-specific deaminase</fullName>
        </alternativeName>
    </domain>
    <domain>
        <recommendedName>
            <fullName evidence="9">5-amino-6-(5-phosphoribosylamino)uracil reductase</fullName>
            <ecNumber evidence="9">1.1.1.193</ecNumber>
        </recommendedName>
        <alternativeName>
            <fullName evidence="9">HTP reductase</fullName>
        </alternativeName>
    </domain>
</protein>
<dbReference type="Pfam" id="PF01872">
    <property type="entry name" value="RibD_C"/>
    <property type="match status" value="1"/>
</dbReference>
<evidence type="ECO:0000256" key="9">
    <source>
        <dbReference type="PIRNR" id="PIRNR006769"/>
    </source>
</evidence>
<comment type="similarity">
    <text evidence="4 9">In the N-terminal section; belongs to the cytidine and deoxycytidylate deaminase family.</text>
</comment>
<keyword evidence="9 12" id="KW-0479">Metal-binding</keyword>
<dbReference type="PIRSF" id="PIRSF006769">
    <property type="entry name" value="RibD"/>
    <property type="match status" value="1"/>
</dbReference>
<comment type="catalytic activity">
    <reaction evidence="9">
        <text>2,5-diamino-6-hydroxy-4-(5-phosphoribosylamino)-pyrimidine + H2O + H(+) = 5-amino-6-(5-phospho-D-ribosylamino)uracil + NH4(+)</text>
        <dbReference type="Rhea" id="RHEA:21868"/>
        <dbReference type="ChEBI" id="CHEBI:15377"/>
        <dbReference type="ChEBI" id="CHEBI:15378"/>
        <dbReference type="ChEBI" id="CHEBI:28938"/>
        <dbReference type="ChEBI" id="CHEBI:58453"/>
        <dbReference type="ChEBI" id="CHEBI:58614"/>
        <dbReference type="EC" id="3.5.4.26"/>
    </reaction>
</comment>
<evidence type="ECO:0000259" key="13">
    <source>
        <dbReference type="PROSITE" id="PS51747"/>
    </source>
</evidence>
<dbReference type="UniPathway" id="UPA00275">
    <property type="reaction ID" value="UER00401"/>
</dbReference>
<comment type="pathway">
    <text evidence="3 9">Cofactor biosynthesis; riboflavin biosynthesis; 5-amino-6-(D-ribitylamino)uracil from GTP: step 3/4.</text>
</comment>
<dbReference type="PANTHER" id="PTHR38011">
    <property type="entry name" value="DIHYDROFOLATE REDUCTASE FAMILY PROTEIN (AFU_ORTHOLOGUE AFUA_8G06820)"/>
    <property type="match status" value="1"/>
</dbReference>
<feature type="binding site" evidence="12">
    <location>
        <position position="81"/>
    </location>
    <ligand>
        <name>Zn(2+)</name>
        <dbReference type="ChEBI" id="CHEBI:29105"/>
        <note>catalytic</note>
    </ligand>
</feature>
<proteinExistence type="inferred from homology"/>
<feature type="binding site" evidence="11">
    <location>
        <position position="190"/>
    </location>
    <ligand>
        <name>substrate</name>
    </ligand>
</feature>
<dbReference type="GO" id="GO:0009231">
    <property type="term" value="P:riboflavin biosynthetic process"/>
    <property type="evidence" value="ECO:0007669"/>
    <property type="project" value="UniProtKB-UniPathway"/>
</dbReference>
<sequence>MITDEQYMQRCIELARKGTGSVAPNPMVGAVLVHGSEIIGEGWHQQYGEAHAEVNCIGEAVQNGQTDKFQQSTLYVSLEPCAHFGKTPPCSDLIINHKIPKVVIGCRDPFKEVDGKGIEKLKAAGVVVIVDVLKDECIDLNKRFFTFHRQQRPYIILKWAQTKNGMMASKSSERLLISNEMTNRLVHQWRSEEASILVGTNTALLDDPQLTNRYWPGKQPVRLVLDKQLRLPNTLKLFNDEAKTIIFNSIKNSEEVNVRYYQLPNAETVPALLNALYQLNINSVIVEGGAQLLQSFIAAGLWDEARIITNDQLTVDNGLTAPQLINSVQTGEQLIGSDRIGYFINSSFITHHSL</sequence>
<dbReference type="KEGG" id="lacs:H4075_09670"/>
<evidence type="ECO:0000256" key="4">
    <source>
        <dbReference type="ARBA" id="ARBA00005259"/>
    </source>
</evidence>
<evidence type="ECO:0000313" key="15">
    <source>
        <dbReference type="Proteomes" id="UP000515344"/>
    </source>
</evidence>
<keyword evidence="7 9" id="KW-0560">Oxidoreductase</keyword>
<dbReference type="PANTHER" id="PTHR38011:SF7">
    <property type="entry name" value="2,5-DIAMINO-6-RIBOSYLAMINO-4(3H)-PYRIMIDINONE 5'-PHOSPHATE REDUCTASE"/>
    <property type="match status" value="1"/>
</dbReference>
<evidence type="ECO:0000256" key="11">
    <source>
        <dbReference type="PIRSR" id="PIRSR006769-2"/>
    </source>
</evidence>
<dbReference type="Proteomes" id="UP000515344">
    <property type="component" value="Chromosome"/>
</dbReference>
<dbReference type="Gene3D" id="3.40.430.10">
    <property type="entry name" value="Dihydrofolate Reductase, subunit A"/>
    <property type="match status" value="1"/>
</dbReference>
<dbReference type="InterPro" id="IPR024072">
    <property type="entry name" value="DHFR-like_dom_sf"/>
</dbReference>
<evidence type="ECO:0000256" key="3">
    <source>
        <dbReference type="ARBA" id="ARBA00004910"/>
    </source>
</evidence>
<dbReference type="EC" id="3.5.4.26" evidence="9"/>
<evidence type="ECO:0000256" key="6">
    <source>
        <dbReference type="ARBA" id="ARBA00022857"/>
    </source>
</evidence>
<evidence type="ECO:0000256" key="10">
    <source>
        <dbReference type="PIRSR" id="PIRSR006769-1"/>
    </source>
</evidence>
<keyword evidence="9 12" id="KW-0862">Zinc</keyword>
<evidence type="ECO:0000256" key="5">
    <source>
        <dbReference type="ARBA" id="ARBA00007417"/>
    </source>
</evidence>
<evidence type="ECO:0000256" key="12">
    <source>
        <dbReference type="PIRSR" id="PIRSR006769-3"/>
    </source>
</evidence>
<dbReference type="RefSeq" id="WP_182806296.1">
    <property type="nucleotide sequence ID" value="NZ_CP060007.1"/>
</dbReference>
<evidence type="ECO:0000256" key="2">
    <source>
        <dbReference type="ARBA" id="ARBA00004882"/>
    </source>
</evidence>
<dbReference type="SUPFAM" id="SSF53927">
    <property type="entry name" value="Cytidine deaminase-like"/>
    <property type="match status" value="1"/>
</dbReference>
<evidence type="ECO:0000313" key="14">
    <source>
        <dbReference type="EMBL" id="QNA46417.1"/>
    </source>
</evidence>
<dbReference type="GO" id="GO:0046872">
    <property type="term" value="F:metal ion binding"/>
    <property type="evidence" value="ECO:0007669"/>
    <property type="project" value="UniProtKB-KW"/>
</dbReference>
<dbReference type="Gene3D" id="3.40.140.10">
    <property type="entry name" value="Cytidine Deaminase, domain 2"/>
    <property type="match status" value="1"/>
</dbReference>
<dbReference type="CDD" id="cd01284">
    <property type="entry name" value="Riboflavin_deaminase-reductase"/>
    <property type="match status" value="1"/>
</dbReference>
<evidence type="ECO:0000256" key="8">
    <source>
        <dbReference type="ARBA" id="ARBA00023268"/>
    </source>
</evidence>
<dbReference type="GO" id="GO:0008835">
    <property type="term" value="F:diaminohydroxyphosphoribosylaminopyrimidine deaminase activity"/>
    <property type="evidence" value="ECO:0007669"/>
    <property type="project" value="UniProtKB-EC"/>
</dbReference>
<dbReference type="GO" id="GO:0008703">
    <property type="term" value="F:5-amino-6-(5-phosphoribosylamino)uracil reductase activity"/>
    <property type="evidence" value="ECO:0007669"/>
    <property type="project" value="UniProtKB-EC"/>
</dbReference>
<keyword evidence="9" id="KW-0686">Riboflavin biosynthesis</keyword>
<gene>
    <name evidence="14" type="primary">ribD</name>
    <name evidence="14" type="ORF">H4075_09670</name>
</gene>
<dbReference type="InterPro" id="IPR002734">
    <property type="entry name" value="RibDG_C"/>
</dbReference>
<keyword evidence="15" id="KW-1185">Reference proteome</keyword>
<dbReference type="InterPro" id="IPR050765">
    <property type="entry name" value="Riboflavin_Biosynth_HTPR"/>
</dbReference>
<comment type="function">
    <text evidence="1 9">Converts 2,5-diamino-6-(ribosylamino)-4(3h)-pyrimidinone 5'-phosphate into 5-amino-6-(ribosylamino)-2,4(1h,3h)-pyrimidinedione 5'-phosphate.</text>
</comment>
<organism evidence="14 15">
    <name type="scientific">Lacibacter sediminis</name>
    <dbReference type="NCBI Taxonomy" id="2760713"/>
    <lineage>
        <taxon>Bacteria</taxon>
        <taxon>Pseudomonadati</taxon>
        <taxon>Bacteroidota</taxon>
        <taxon>Chitinophagia</taxon>
        <taxon>Chitinophagales</taxon>
        <taxon>Chitinophagaceae</taxon>
        <taxon>Lacibacter</taxon>
    </lineage>
</organism>
<evidence type="ECO:0000256" key="1">
    <source>
        <dbReference type="ARBA" id="ARBA00002151"/>
    </source>
</evidence>
<feature type="binding site" evidence="11">
    <location>
        <begin position="289"/>
        <end position="295"/>
    </location>
    <ligand>
        <name>NADP(+)</name>
        <dbReference type="ChEBI" id="CHEBI:58349"/>
    </ligand>
</feature>
<reference evidence="15" key="1">
    <citation type="submission" date="2020-08" db="EMBL/GenBank/DDBJ databases">
        <title>Lacibacter sp. S13-6-6 genome sequencing.</title>
        <authorList>
            <person name="Jin L."/>
        </authorList>
    </citation>
    <scope>NUCLEOTIDE SEQUENCE [LARGE SCALE GENOMIC DNA]</scope>
    <source>
        <strain evidence="15">S13-6-6</strain>
    </source>
</reference>
<name>A0A7G5XLR4_9BACT</name>
<comment type="catalytic activity">
    <reaction evidence="9">
        <text>5-amino-6-(5-phospho-D-ribitylamino)uracil + NADP(+) = 5-amino-6-(5-phospho-D-ribosylamino)uracil + NADPH + H(+)</text>
        <dbReference type="Rhea" id="RHEA:17845"/>
        <dbReference type="ChEBI" id="CHEBI:15378"/>
        <dbReference type="ChEBI" id="CHEBI:57783"/>
        <dbReference type="ChEBI" id="CHEBI:58349"/>
        <dbReference type="ChEBI" id="CHEBI:58421"/>
        <dbReference type="ChEBI" id="CHEBI:58453"/>
        <dbReference type="EC" id="1.1.1.193"/>
    </reaction>
</comment>
<accession>A0A7G5XLR4</accession>
<feature type="binding site" evidence="11">
    <location>
        <position position="287"/>
    </location>
    <ligand>
        <name>substrate</name>
    </ligand>
</feature>
<feature type="binding site" evidence="11">
    <location>
        <position position="160"/>
    </location>
    <ligand>
        <name>NADP(+)</name>
        <dbReference type="ChEBI" id="CHEBI:58349"/>
    </ligand>
</feature>
<dbReference type="PROSITE" id="PS51747">
    <property type="entry name" value="CYT_DCMP_DEAMINASES_2"/>
    <property type="match status" value="1"/>
</dbReference>
<comment type="similarity">
    <text evidence="5 9">In the C-terminal section; belongs to the HTP reductase family.</text>
</comment>
<keyword evidence="6 9" id="KW-0521">NADP</keyword>
<keyword evidence="8" id="KW-0511">Multifunctional enzyme</keyword>
<comment type="pathway">
    <text evidence="2 9">Cofactor biosynthesis; riboflavin biosynthesis; 5-amino-6-(D-ribitylamino)uracil from GTP: step 2/4.</text>
</comment>
<dbReference type="Pfam" id="PF00383">
    <property type="entry name" value="dCMP_cyt_deam_1"/>
    <property type="match status" value="1"/>
</dbReference>
<feature type="binding site" evidence="12">
    <location>
        <position position="90"/>
    </location>
    <ligand>
        <name>Zn(2+)</name>
        <dbReference type="ChEBI" id="CHEBI:29105"/>
        <note>catalytic</note>
    </ligand>
</feature>
<feature type="binding site" evidence="11">
    <location>
        <position position="213"/>
    </location>
    <ligand>
        <name>substrate</name>
    </ligand>
</feature>
<comment type="cofactor">
    <cofactor evidence="9 12">
        <name>Zn(2+)</name>
        <dbReference type="ChEBI" id="CHEBI:29105"/>
    </cofactor>
    <text evidence="9 12">Binds 1 zinc ion.</text>
</comment>
<dbReference type="InterPro" id="IPR002125">
    <property type="entry name" value="CMP_dCMP_dom"/>
</dbReference>
<feature type="binding site" evidence="11">
    <location>
        <position position="206"/>
    </location>
    <ligand>
        <name>substrate</name>
    </ligand>
</feature>
<dbReference type="EMBL" id="CP060007">
    <property type="protein sequence ID" value="QNA46417.1"/>
    <property type="molecule type" value="Genomic_DNA"/>
</dbReference>
<dbReference type="InterPro" id="IPR016193">
    <property type="entry name" value="Cytidine_deaminase-like"/>
</dbReference>
<dbReference type="EC" id="1.1.1.193" evidence="9"/>
<dbReference type="InterPro" id="IPR004794">
    <property type="entry name" value="Eubact_RibD"/>
</dbReference>
<dbReference type="NCBIfam" id="TIGR00326">
    <property type="entry name" value="eubact_ribD"/>
    <property type="match status" value="1"/>
</dbReference>
<keyword evidence="9 14" id="KW-0378">Hydrolase</keyword>
<dbReference type="AlphaFoldDB" id="A0A7G5XLR4"/>
<feature type="binding site" evidence="11">
    <location>
        <position position="210"/>
    </location>
    <ligand>
        <name>substrate</name>
    </ligand>
</feature>
<feature type="binding site" evidence="12">
    <location>
        <position position="51"/>
    </location>
    <ligand>
        <name>Zn(2+)</name>
        <dbReference type="ChEBI" id="CHEBI:29105"/>
        <note>catalytic</note>
    </ligand>
</feature>
<feature type="domain" description="CMP/dCMP-type deaminase" evidence="13">
    <location>
        <begin position="2"/>
        <end position="129"/>
    </location>
</feature>
<feature type="binding site" evidence="11">
    <location>
        <position position="202"/>
    </location>
    <ligand>
        <name>NADP(+)</name>
        <dbReference type="ChEBI" id="CHEBI:58349"/>
    </ligand>
</feature>
<evidence type="ECO:0000256" key="7">
    <source>
        <dbReference type="ARBA" id="ARBA00023002"/>
    </source>
</evidence>
<feature type="active site" description="Proton donor" evidence="10">
    <location>
        <position position="53"/>
    </location>
</feature>